<feature type="transmembrane region" description="Helical" evidence="1">
    <location>
        <begin position="85"/>
        <end position="106"/>
    </location>
</feature>
<evidence type="ECO:0000313" key="5">
    <source>
        <dbReference type="Proteomes" id="UP000305881"/>
    </source>
</evidence>
<dbReference type="NCBIfam" id="TIGR00229">
    <property type="entry name" value="sensory_box"/>
    <property type="match status" value="2"/>
</dbReference>
<dbReference type="SMART" id="SM00086">
    <property type="entry name" value="PAC"/>
    <property type="match status" value="2"/>
</dbReference>
<feature type="transmembrane region" description="Helical" evidence="1">
    <location>
        <begin position="12"/>
        <end position="35"/>
    </location>
</feature>
<feature type="domain" description="PAC" evidence="3">
    <location>
        <begin position="488"/>
        <end position="538"/>
    </location>
</feature>
<dbReference type="InterPro" id="IPR003018">
    <property type="entry name" value="GAF"/>
</dbReference>
<organism evidence="4 5">
    <name type="scientific">Methylotuvimicrobium buryatense</name>
    <name type="common">Methylomicrobium buryatense</name>
    <dbReference type="NCBI Taxonomy" id="95641"/>
    <lineage>
        <taxon>Bacteria</taxon>
        <taxon>Pseudomonadati</taxon>
        <taxon>Pseudomonadota</taxon>
        <taxon>Gammaproteobacteria</taxon>
        <taxon>Methylococcales</taxon>
        <taxon>Methylococcaceae</taxon>
        <taxon>Methylotuvimicrobium</taxon>
    </lineage>
</organism>
<dbReference type="KEGG" id="mbur:EQU24_07235"/>
<dbReference type="STRING" id="675511.GCA_000341735_01574"/>
<gene>
    <name evidence="4" type="ORF">EQU24_07235</name>
</gene>
<dbReference type="PANTHER" id="PTHR44757:SF2">
    <property type="entry name" value="BIOFILM ARCHITECTURE MAINTENANCE PROTEIN MBAA"/>
    <property type="match status" value="1"/>
</dbReference>
<reference evidence="5" key="1">
    <citation type="journal article" date="2019" name="J. Bacteriol.">
        <title>A Mutagenic Screen Identifies a TonB-Dependent Receptor Required for the Lanthanide Metal Switch in the Type I Methanotroph 'Methylotuvimicrobium buryatense' 5GB1C.</title>
        <authorList>
            <person name="Groom J.D."/>
            <person name="Ford S.M."/>
            <person name="Pesesky M.W."/>
            <person name="Lidstrom M.E."/>
        </authorList>
    </citation>
    <scope>NUCLEOTIDE SEQUENCE [LARGE SCALE GENOMIC DNA]</scope>
    <source>
        <strain evidence="5">5GB1C</strain>
    </source>
</reference>
<dbReference type="PROSITE" id="PS50113">
    <property type="entry name" value="PAC"/>
    <property type="match status" value="2"/>
</dbReference>
<dbReference type="InterPro" id="IPR035965">
    <property type="entry name" value="PAS-like_dom_sf"/>
</dbReference>
<dbReference type="OrthoDB" id="5555683at2"/>
<evidence type="ECO:0000259" key="2">
    <source>
        <dbReference type="PROSITE" id="PS50112"/>
    </source>
</evidence>
<proteinExistence type="predicted"/>
<dbReference type="SUPFAM" id="SSF55781">
    <property type="entry name" value="GAF domain-like"/>
    <property type="match status" value="2"/>
</dbReference>
<dbReference type="SMART" id="SM00091">
    <property type="entry name" value="PAS"/>
    <property type="match status" value="2"/>
</dbReference>
<feature type="domain" description="PAC" evidence="3">
    <location>
        <begin position="788"/>
        <end position="840"/>
    </location>
</feature>
<dbReference type="SMART" id="SM00065">
    <property type="entry name" value="GAF"/>
    <property type="match status" value="2"/>
</dbReference>
<dbReference type="EMBL" id="CP035467">
    <property type="protein sequence ID" value="QCW82069.1"/>
    <property type="molecule type" value="Genomic_DNA"/>
</dbReference>
<dbReference type="PANTHER" id="PTHR44757">
    <property type="entry name" value="DIGUANYLATE CYCLASE DGCP"/>
    <property type="match status" value="1"/>
</dbReference>
<dbReference type="InterPro" id="IPR001610">
    <property type="entry name" value="PAC"/>
</dbReference>
<evidence type="ECO:0000259" key="3">
    <source>
        <dbReference type="PROSITE" id="PS50113"/>
    </source>
</evidence>
<dbReference type="Gene3D" id="3.30.450.20">
    <property type="entry name" value="PAS domain"/>
    <property type="match status" value="2"/>
</dbReference>
<accession>A0A4P9ULD1</accession>
<keyword evidence="1" id="KW-0472">Membrane</keyword>
<keyword evidence="5" id="KW-1185">Reference proteome</keyword>
<feature type="transmembrane region" description="Helical" evidence="1">
    <location>
        <begin position="375"/>
        <end position="395"/>
    </location>
</feature>
<dbReference type="CDD" id="cd00130">
    <property type="entry name" value="PAS"/>
    <property type="match status" value="2"/>
</dbReference>
<dbReference type="AlphaFoldDB" id="A0A4P9ULD1"/>
<dbReference type="Pfam" id="PF08448">
    <property type="entry name" value="PAS_4"/>
    <property type="match status" value="1"/>
</dbReference>
<feature type="transmembrane region" description="Helical" evidence="1">
    <location>
        <begin position="47"/>
        <end position="65"/>
    </location>
</feature>
<dbReference type="PROSITE" id="PS50112">
    <property type="entry name" value="PAS"/>
    <property type="match status" value="2"/>
</dbReference>
<dbReference type="InterPro" id="IPR013656">
    <property type="entry name" value="PAS_4"/>
</dbReference>
<dbReference type="InterPro" id="IPR000700">
    <property type="entry name" value="PAS-assoc_C"/>
</dbReference>
<dbReference type="SUPFAM" id="SSF55785">
    <property type="entry name" value="PYP-like sensor domain (PAS domain)"/>
    <property type="match status" value="2"/>
</dbReference>
<feature type="domain" description="PAS" evidence="2">
    <location>
        <begin position="420"/>
        <end position="458"/>
    </location>
</feature>
<dbReference type="InterPro" id="IPR052155">
    <property type="entry name" value="Biofilm_reg_signaling"/>
</dbReference>
<sequence length="1054" mass="118309">MTVRQRLSKAAIITLLYLAFAGFWILTSDWLVDLLITDRTLLVRIQAWKGSAFVLMTAVILYALLRLKLPSPHETNSGATGFRASLLIAVYILMLILIGGIGYLVYRQQALEFTARQFSVQSTIVKLKARHIENWLTERRQDIKLIQSDPILSAIDAPVSGQLDKTLEAKLQSYFNALLETKEWVGVTLYTKQGHPLFTTGEAIEATAAVRQAIIDSSRSRQLAINDIHRLRSEPDQYRLEFIAPIIINEPQKIFVMVVLSADPTIELYKSLNEWSAISADSELFLVRREGDEVAYLNRTEWISNYPLTHRKPLSRVNLSATRAVLDGAGFCRCINDRDMEVWAAFQPISGMPWHVLLESNADAMLKPLKLRAKLIFLVVIFAVGAGGLAVLLLWRSQQMRFALFRQRQLEDRAAIVGHYDRLVKLARDIFLLTDLEGRIVEANEAASSAYGYEIDELCSMTIRDLTPSHLQSAIQNIWPSADTKGGALFEILQLRKNGDIFPVEISCSPLEIDGNLYWQSFIRDISARQAAEEQIQRLNKAYATLSETNQAIVRTRDPDKLFQRLCRIAVEYGGYLGAWIGRIDDISGRIEPAASYGALDEYLRQTEIEIAPDSPKGRGPTANVMRKGRPYYCEDFLNDPATAPWHDLARQYGIGASVALPLRCSNRLVAVFNLYAAETHIFDRQMRTLLEEMAQDISFALDNFERETARKQAEHRLKTLFETIPDFVWLKDHSGTFLACNPAIVKLFGVPVSEIIGKTDYDFVDSETADAFRANDLAAAAAGKPVTNEETLTFSGDGRSIRVQTTKTPMYDAKGKLIGVLGIARDISELKQQQALLAAANNTLEQIAEGRPLTTILKHIARNIEQLSPDMLCSILLMDADDLHLRHGSAPSLPDGYNRSVDGIEIGPSVGSCGTAAFTKQPVFVDDIAESPLWKNFNRLALDHGLRACWSTPIFSGTGKVLGTFAAYYRTPRHATESERQLINTFAHLAAITIEREQDTQKLNRQLDELRRWHTVTLDRESRIIDLKQEVNALLTRLGEPTRYSVSVQELKP</sequence>
<feature type="domain" description="PAS" evidence="2">
    <location>
        <begin position="714"/>
        <end position="785"/>
    </location>
</feature>
<dbReference type="Pfam" id="PF13185">
    <property type="entry name" value="GAF_2"/>
    <property type="match status" value="2"/>
</dbReference>
<dbReference type="Pfam" id="PF13426">
    <property type="entry name" value="PAS_9"/>
    <property type="match status" value="1"/>
</dbReference>
<protein>
    <submittedName>
        <fullName evidence="4">PAS domain S-box protein</fullName>
    </submittedName>
</protein>
<keyword evidence="1" id="KW-1133">Transmembrane helix</keyword>
<evidence type="ECO:0000256" key="1">
    <source>
        <dbReference type="SAM" id="Phobius"/>
    </source>
</evidence>
<keyword evidence="1" id="KW-0812">Transmembrane</keyword>
<dbReference type="Gene3D" id="3.30.450.40">
    <property type="match status" value="2"/>
</dbReference>
<dbReference type="InterPro" id="IPR000014">
    <property type="entry name" value="PAS"/>
</dbReference>
<name>A0A4P9ULD1_METBY</name>
<dbReference type="InterPro" id="IPR029016">
    <property type="entry name" value="GAF-like_dom_sf"/>
</dbReference>
<dbReference type="Proteomes" id="UP000305881">
    <property type="component" value="Chromosome"/>
</dbReference>
<evidence type="ECO:0000313" key="4">
    <source>
        <dbReference type="EMBL" id="QCW82069.1"/>
    </source>
</evidence>